<proteinExistence type="predicted"/>
<evidence type="ECO:0000313" key="1">
    <source>
        <dbReference type="EMBL" id="KAK3245539.1"/>
    </source>
</evidence>
<dbReference type="InterPro" id="IPR011989">
    <property type="entry name" value="ARM-like"/>
</dbReference>
<keyword evidence="2" id="KW-1185">Reference proteome</keyword>
<dbReference type="AlphaFoldDB" id="A0AAE0C0J2"/>
<evidence type="ECO:0000313" key="2">
    <source>
        <dbReference type="Proteomes" id="UP001190700"/>
    </source>
</evidence>
<dbReference type="Gene3D" id="1.25.10.10">
    <property type="entry name" value="Leucine-rich Repeat Variant"/>
    <property type="match status" value="1"/>
</dbReference>
<organism evidence="1 2">
    <name type="scientific">Cymbomonas tetramitiformis</name>
    <dbReference type="NCBI Taxonomy" id="36881"/>
    <lineage>
        <taxon>Eukaryota</taxon>
        <taxon>Viridiplantae</taxon>
        <taxon>Chlorophyta</taxon>
        <taxon>Pyramimonadophyceae</taxon>
        <taxon>Pyramimonadales</taxon>
        <taxon>Pyramimonadaceae</taxon>
        <taxon>Cymbomonas</taxon>
    </lineage>
</organism>
<dbReference type="EMBL" id="LGRX02030552">
    <property type="protein sequence ID" value="KAK3245539.1"/>
    <property type="molecule type" value="Genomic_DNA"/>
</dbReference>
<dbReference type="InterPro" id="IPR016024">
    <property type="entry name" value="ARM-type_fold"/>
</dbReference>
<name>A0AAE0C0J2_9CHLO</name>
<sequence>MIEDGVTTEAVLQNLKSGSEESKLSGVKMLLQLLETDSKQAVPFLQCDGLTPLVAMLRHCQGESRIQAVCVIAKLVADGEPPPAL</sequence>
<protein>
    <submittedName>
        <fullName evidence="1">Uncharacterized protein</fullName>
    </submittedName>
</protein>
<comment type="caution">
    <text evidence="1">The sequence shown here is derived from an EMBL/GenBank/DDBJ whole genome shotgun (WGS) entry which is preliminary data.</text>
</comment>
<gene>
    <name evidence="1" type="ORF">CYMTET_44896</name>
</gene>
<dbReference type="Proteomes" id="UP001190700">
    <property type="component" value="Unassembled WGS sequence"/>
</dbReference>
<reference evidence="1 2" key="1">
    <citation type="journal article" date="2015" name="Genome Biol. Evol.">
        <title>Comparative Genomics of a Bacterivorous Green Alga Reveals Evolutionary Causalities and Consequences of Phago-Mixotrophic Mode of Nutrition.</title>
        <authorList>
            <person name="Burns J.A."/>
            <person name="Paasch A."/>
            <person name="Narechania A."/>
            <person name="Kim E."/>
        </authorList>
    </citation>
    <scope>NUCLEOTIDE SEQUENCE [LARGE SCALE GENOMIC DNA]</scope>
    <source>
        <strain evidence="1 2">PLY_AMNH</strain>
    </source>
</reference>
<dbReference type="SUPFAM" id="SSF48371">
    <property type="entry name" value="ARM repeat"/>
    <property type="match status" value="1"/>
</dbReference>
<accession>A0AAE0C0J2</accession>